<keyword evidence="4" id="KW-1003">Cell membrane</keyword>
<dbReference type="InterPro" id="IPR004754">
    <property type="entry name" value="Amino_acid_antiprt"/>
</dbReference>
<keyword evidence="7 9" id="KW-1133">Transmembrane helix</keyword>
<feature type="transmembrane region" description="Helical" evidence="9">
    <location>
        <begin position="100"/>
        <end position="125"/>
    </location>
</feature>
<dbReference type="GO" id="GO:0005886">
    <property type="term" value="C:plasma membrane"/>
    <property type="evidence" value="ECO:0007669"/>
    <property type="project" value="UniProtKB-SubCell"/>
</dbReference>
<comment type="similarity">
    <text evidence="2">Belongs to the amino acid-polyamine-organocation (APC) superfamily. Basic amino acid/polyamine antiporter (APA) (TC 2.A.3.2) family.</text>
</comment>
<protein>
    <submittedName>
        <fullName evidence="10">Putative arginine/ornithine antiporter</fullName>
    </submittedName>
</protein>
<feature type="transmembrane region" description="Helical" evidence="9">
    <location>
        <begin position="26"/>
        <end position="45"/>
    </location>
</feature>
<evidence type="ECO:0000313" key="11">
    <source>
        <dbReference type="Proteomes" id="UP000255425"/>
    </source>
</evidence>
<dbReference type="AlphaFoldDB" id="A0A380GWJ6"/>
<organism evidence="10 11">
    <name type="scientific">Staphylococcus saccharolyticus</name>
    <dbReference type="NCBI Taxonomy" id="33028"/>
    <lineage>
        <taxon>Bacteria</taxon>
        <taxon>Bacillati</taxon>
        <taxon>Bacillota</taxon>
        <taxon>Bacilli</taxon>
        <taxon>Bacillales</taxon>
        <taxon>Staphylococcaceae</taxon>
        <taxon>Staphylococcus</taxon>
    </lineage>
</organism>
<reference evidence="10 11" key="1">
    <citation type="submission" date="2018-06" db="EMBL/GenBank/DDBJ databases">
        <authorList>
            <consortium name="Pathogen Informatics"/>
            <person name="Doyle S."/>
        </authorList>
    </citation>
    <scope>NUCLEOTIDE SEQUENCE [LARGE SCALE GENOMIC DNA]</scope>
    <source>
        <strain evidence="10 11">NCTC11807</strain>
    </source>
</reference>
<evidence type="ECO:0000256" key="8">
    <source>
        <dbReference type="ARBA" id="ARBA00023136"/>
    </source>
</evidence>
<proteinExistence type="inferred from homology"/>
<dbReference type="EMBL" id="UHDZ01000001">
    <property type="protein sequence ID" value="SUM67349.1"/>
    <property type="molecule type" value="Genomic_DNA"/>
</dbReference>
<sequence length="498" mass="54638">MSQEINNNANKNLENAEKKNSSPKKLGIWALTAVVLSAMVGGGIYDLPQNMAVHAGVVGQICTWLITGFIMWFIVKSFMILTDVFPEYKTGLYQYVEKGFGGYAGFFTSWGYWICECFANVTYSVLLMATLDFFFPGKFTGGNNIWSIIGGSIILWLMSLLILNGVKAASSVEIAGTIGMLITTAIFLVVMVISFNWGSFTTNMFANHAIPHLNDKDLGSLQHQISSTMMTTLWVFGGVEGAVVLSDKAKSQNEVKTATHLGFIICLILYALATLLPLGLKSYGEIAAMKSPSSGVLLSLVIGPAGRIIIAIGVIVAILASWLTWTLMLSEMPYAAAKAKHFPKQFAKTNKNDIPYVSLITSSIIMEIIIILTHFSTQAFNTMLTIVGTMTVPPYLLSILFLVKSSYKKENWPGHHQYSRKYALIIGLIALLGIIYMGISAGIKYTVISFIIYALGTPFYIYARRQFEPNEKVFTKTEIGFTIAIVLIAIVGIFIVVV</sequence>
<evidence type="ECO:0000313" key="10">
    <source>
        <dbReference type="EMBL" id="SUM67349.1"/>
    </source>
</evidence>
<evidence type="ECO:0000256" key="2">
    <source>
        <dbReference type="ARBA" id="ARBA00008220"/>
    </source>
</evidence>
<keyword evidence="5 9" id="KW-0812">Transmembrane</keyword>
<dbReference type="PANTHER" id="PTHR42770">
    <property type="entry name" value="AMINO ACID TRANSPORTER-RELATED"/>
    <property type="match status" value="1"/>
</dbReference>
<evidence type="ECO:0000256" key="7">
    <source>
        <dbReference type="ARBA" id="ARBA00022989"/>
    </source>
</evidence>
<dbReference type="GO" id="GO:0022857">
    <property type="term" value="F:transmembrane transporter activity"/>
    <property type="evidence" value="ECO:0007669"/>
    <property type="project" value="InterPro"/>
</dbReference>
<evidence type="ECO:0000256" key="6">
    <source>
        <dbReference type="ARBA" id="ARBA00022970"/>
    </source>
</evidence>
<feature type="transmembrane region" description="Helical" evidence="9">
    <location>
        <begin position="445"/>
        <end position="463"/>
    </location>
</feature>
<feature type="transmembrane region" description="Helical" evidence="9">
    <location>
        <begin position="354"/>
        <end position="376"/>
    </location>
</feature>
<dbReference type="NCBIfam" id="TIGR00905">
    <property type="entry name" value="2A0302"/>
    <property type="match status" value="1"/>
</dbReference>
<keyword evidence="8 9" id="KW-0472">Membrane</keyword>
<dbReference type="Proteomes" id="UP000255425">
    <property type="component" value="Unassembled WGS sequence"/>
</dbReference>
<evidence type="ECO:0000256" key="3">
    <source>
        <dbReference type="ARBA" id="ARBA00022448"/>
    </source>
</evidence>
<evidence type="ECO:0000256" key="1">
    <source>
        <dbReference type="ARBA" id="ARBA00004651"/>
    </source>
</evidence>
<dbReference type="PANTHER" id="PTHR42770:SF4">
    <property type="entry name" value="ARGININE_ORNITHINE ANTIPORTER-RELATED"/>
    <property type="match status" value="1"/>
</dbReference>
<feature type="transmembrane region" description="Helical" evidence="9">
    <location>
        <begin position="382"/>
        <end position="402"/>
    </location>
</feature>
<dbReference type="InterPro" id="IPR050367">
    <property type="entry name" value="APC_superfamily"/>
</dbReference>
<accession>A0A380GWJ6</accession>
<dbReference type="InterPro" id="IPR002293">
    <property type="entry name" value="AA/rel_permease1"/>
</dbReference>
<dbReference type="Gene3D" id="1.20.1740.10">
    <property type="entry name" value="Amino acid/polyamine transporter I"/>
    <property type="match status" value="1"/>
</dbReference>
<feature type="transmembrane region" description="Helical" evidence="9">
    <location>
        <begin position="57"/>
        <end position="79"/>
    </location>
</feature>
<feature type="transmembrane region" description="Helical" evidence="9">
    <location>
        <begin position="178"/>
        <end position="197"/>
    </location>
</feature>
<evidence type="ECO:0000256" key="9">
    <source>
        <dbReference type="SAM" id="Phobius"/>
    </source>
</evidence>
<feature type="transmembrane region" description="Helical" evidence="9">
    <location>
        <begin position="479"/>
        <end position="497"/>
    </location>
</feature>
<name>A0A380GWJ6_9STAP</name>
<evidence type="ECO:0000256" key="4">
    <source>
        <dbReference type="ARBA" id="ARBA00022475"/>
    </source>
</evidence>
<feature type="transmembrane region" description="Helical" evidence="9">
    <location>
        <begin position="422"/>
        <end position="439"/>
    </location>
</feature>
<feature type="transmembrane region" description="Helical" evidence="9">
    <location>
        <begin position="296"/>
        <end position="323"/>
    </location>
</feature>
<comment type="subcellular location">
    <subcellularLocation>
        <location evidence="1">Cell membrane</location>
        <topology evidence="1">Multi-pass membrane protein</topology>
    </subcellularLocation>
</comment>
<dbReference type="RefSeq" id="WP_115312502.1">
    <property type="nucleotide sequence ID" value="NZ_CP066042.1"/>
</dbReference>
<keyword evidence="6" id="KW-0029">Amino-acid transport</keyword>
<dbReference type="GeneID" id="63935284"/>
<feature type="transmembrane region" description="Helical" evidence="9">
    <location>
        <begin position="145"/>
        <end position="166"/>
    </location>
</feature>
<dbReference type="PIRSF" id="PIRSF006060">
    <property type="entry name" value="AA_transporter"/>
    <property type="match status" value="1"/>
</dbReference>
<dbReference type="GO" id="GO:0006865">
    <property type="term" value="P:amino acid transport"/>
    <property type="evidence" value="ECO:0007669"/>
    <property type="project" value="UniProtKB-KW"/>
</dbReference>
<keyword evidence="3" id="KW-0813">Transport</keyword>
<dbReference type="Pfam" id="PF13520">
    <property type="entry name" value="AA_permease_2"/>
    <property type="match status" value="1"/>
</dbReference>
<evidence type="ECO:0000256" key="5">
    <source>
        <dbReference type="ARBA" id="ARBA00022692"/>
    </source>
</evidence>
<gene>
    <name evidence="10" type="primary">arcD_1</name>
    <name evidence="10" type="ORF">NCTC11807_00168</name>
</gene>
<keyword evidence="11" id="KW-1185">Reference proteome</keyword>
<feature type="transmembrane region" description="Helical" evidence="9">
    <location>
        <begin position="257"/>
        <end position="276"/>
    </location>
</feature>